<dbReference type="Proteomes" id="UP000195221">
    <property type="component" value="Unassembled WGS sequence"/>
</dbReference>
<feature type="transmembrane region" description="Helical" evidence="1">
    <location>
        <begin position="7"/>
        <end position="29"/>
    </location>
</feature>
<reference evidence="2 3" key="1">
    <citation type="submission" date="2017-03" db="EMBL/GenBank/DDBJ databases">
        <title>Genome analysis of strain PAMC 26577.</title>
        <authorList>
            <person name="Oh H.-M."/>
            <person name="Yang J.-A."/>
        </authorList>
    </citation>
    <scope>NUCLEOTIDE SEQUENCE [LARGE SCALE GENOMIC DNA]</scope>
    <source>
        <strain evidence="2 3">PAMC 26577</strain>
    </source>
</reference>
<name>A0A242MS43_CABSO</name>
<protein>
    <submittedName>
        <fullName evidence="2">Uncharacterized protein</fullName>
    </submittedName>
</protein>
<evidence type="ECO:0000313" key="2">
    <source>
        <dbReference type="EMBL" id="OTP74169.1"/>
    </source>
</evidence>
<keyword evidence="1" id="KW-0812">Transmembrane</keyword>
<organism evidence="2 3">
    <name type="scientific">Caballeronia sordidicola</name>
    <name type="common">Burkholderia sordidicola</name>
    <dbReference type="NCBI Taxonomy" id="196367"/>
    <lineage>
        <taxon>Bacteria</taxon>
        <taxon>Pseudomonadati</taxon>
        <taxon>Pseudomonadota</taxon>
        <taxon>Betaproteobacteria</taxon>
        <taxon>Burkholderiales</taxon>
        <taxon>Burkholderiaceae</taxon>
        <taxon>Caballeronia</taxon>
    </lineage>
</organism>
<keyword evidence="1" id="KW-1133">Transmembrane helix</keyword>
<sequence length="105" mass="12093">MRFGLKILAKVVLAFVAVAALGWLVMTLWNWVVPALFIGARAIDFPHSLGLMVLSRILFGGFRGHGGGWRGRRQWRRWEQMTPEEREQFKSRRCGVRKPREADSV</sequence>
<dbReference type="EMBL" id="NBTZ01000067">
    <property type="protein sequence ID" value="OTP74169.1"/>
    <property type="molecule type" value="Genomic_DNA"/>
</dbReference>
<gene>
    <name evidence="2" type="ORF">PAMC26577_16250</name>
</gene>
<proteinExistence type="predicted"/>
<evidence type="ECO:0000313" key="3">
    <source>
        <dbReference type="Proteomes" id="UP000195221"/>
    </source>
</evidence>
<evidence type="ECO:0000256" key="1">
    <source>
        <dbReference type="SAM" id="Phobius"/>
    </source>
</evidence>
<dbReference type="RefSeq" id="WP_075360137.1">
    <property type="nucleotide sequence ID" value="NZ_MSRG01000088.1"/>
</dbReference>
<keyword evidence="1" id="KW-0472">Membrane</keyword>
<feature type="transmembrane region" description="Helical" evidence="1">
    <location>
        <begin position="49"/>
        <end position="66"/>
    </location>
</feature>
<dbReference type="AlphaFoldDB" id="A0A242MS43"/>
<accession>A0A242MS43</accession>
<comment type="caution">
    <text evidence="2">The sequence shown here is derived from an EMBL/GenBank/DDBJ whole genome shotgun (WGS) entry which is preliminary data.</text>
</comment>